<keyword evidence="21" id="KW-1185">Reference proteome</keyword>
<keyword evidence="5" id="KW-0349">Heme</keyword>
<evidence type="ECO:0000256" key="5">
    <source>
        <dbReference type="ARBA" id="ARBA00022617"/>
    </source>
</evidence>
<dbReference type="OrthoDB" id="4494341at2759"/>
<dbReference type="InterPro" id="IPR013130">
    <property type="entry name" value="Fe3_Rdtase_TM_dom"/>
</dbReference>
<dbReference type="Pfam" id="PF01794">
    <property type="entry name" value="Ferric_reduct"/>
    <property type="match status" value="1"/>
</dbReference>
<dbReference type="GO" id="GO:0005886">
    <property type="term" value="C:plasma membrane"/>
    <property type="evidence" value="ECO:0007669"/>
    <property type="project" value="TreeGrafter"/>
</dbReference>
<feature type="transmembrane region" description="Helical" evidence="17">
    <location>
        <begin position="369"/>
        <end position="389"/>
    </location>
</feature>
<dbReference type="InterPro" id="IPR013112">
    <property type="entry name" value="FAD-bd_8"/>
</dbReference>
<keyword evidence="8" id="KW-0274">FAD</keyword>
<evidence type="ECO:0000256" key="15">
    <source>
        <dbReference type="ARBA" id="ARBA00023136"/>
    </source>
</evidence>
<evidence type="ECO:0000256" key="13">
    <source>
        <dbReference type="ARBA" id="ARBA00023004"/>
    </source>
</evidence>
<feature type="chain" id="PRO_5020265907" description="FAD-binding FR-type domain-containing protein" evidence="18">
    <location>
        <begin position="16"/>
        <end position="697"/>
    </location>
</feature>
<dbReference type="GO" id="GO:0015677">
    <property type="term" value="P:copper ion import"/>
    <property type="evidence" value="ECO:0007669"/>
    <property type="project" value="TreeGrafter"/>
</dbReference>
<keyword evidence="13" id="KW-0408">Iron</keyword>
<comment type="similarity">
    <text evidence="3">Belongs to the ferric reductase (FRE) family.</text>
</comment>
<keyword evidence="18" id="KW-0732">Signal</keyword>
<dbReference type="Proteomes" id="UP000301737">
    <property type="component" value="Unassembled WGS sequence"/>
</dbReference>
<evidence type="ECO:0000256" key="3">
    <source>
        <dbReference type="ARBA" id="ARBA00006278"/>
    </source>
</evidence>
<dbReference type="AlphaFoldDB" id="A0A4C2EAT1"/>
<name>A0A4C2EAT1_9SACH</name>
<dbReference type="Gene3D" id="3.40.50.80">
    <property type="entry name" value="Nucleotide-binding domain of ferredoxin-NADP reductase (FNR) module"/>
    <property type="match status" value="1"/>
</dbReference>
<evidence type="ECO:0000256" key="18">
    <source>
        <dbReference type="SAM" id="SignalP"/>
    </source>
</evidence>
<reference evidence="20 21" key="1">
    <citation type="submission" date="2019-01" db="EMBL/GenBank/DDBJ databases">
        <title>Draft Genome Sequencing of Zygosaccharomyces mellis Ca-7.</title>
        <authorList>
            <person name="Shiwa Y."/>
            <person name="Kanesaki Y."/>
            <person name="Ishige T."/>
            <person name="Mura K."/>
            <person name="Hori T."/>
            <person name="Tamura T."/>
        </authorList>
    </citation>
    <scope>NUCLEOTIDE SEQUENCE [LARGE SCALE GENOMIC DNA]</scope>
    <source>
        <strain evidence="20 21">Ca-7</strain>
    </source>
</reference>
<dbReference type="GO" id="GO:0006826">
    <property type="term" value="P:iron ion transport"/>
    <property type="evidence" value="ECO:0007669"/>
    <property type="project" value="TreeGrafter"/>
</dbReference>
<keyword evidence="14" id="KW-0406">Ion transport</keyword>
<comment type="caution">
    <text evidence="20">The sequence shown here is derived from an EMBL/GenBank/DDBJ whole genome shotgun (WGS) entry which is preliminary data.</text>
</comment>
<protein>
    <recommendedName>
        <fullName evidence="19">FAD-binding FR-type domain-containing protein</fullName>
    </recommendedName>
</protein>
<accession>A0A4C2EAT1</accession>
<keyword evidence="12" id="KW-0560">Oxidoreductase</keyword>
<dbReference type="CDD" id="cd06186">
    <property type="entry name" value="NOX_Duox_like_FAD_NADP"/>
    <property type="match status" value="1"/>
</dbReference>
<evidence type="ECO:0000256" key="8">
    <source>
        <dbReference type="ARBA" id="ARBA00022827"/>
    </source>
</evidence>
<keyword evidence="5" id="KW-0479">Metal-binding</keyword>
<evidence type="ECO:0000256" key="17">
    <source>
        <dbReference type="SAM" id="Phobius"/>
    </source>
</evidence>
<dbReference type="SUPFAM" id="SSF52343">
    <property type="entry name" value="Ferredoxin reductase-like, C-terminal NADP-linked domain"/>
    <property type="match status" value="1"/>
</dbReference>
<evidence type="ECO:0000256" key="14">
    <source>
        <dbReference type="ARBA" id="ARBA00023065"/>
    </source>
</evidence>
<evidence type="ECO:0000256" key="4">
    <source>
        <dbReference type="ARBA" id="ARBA00022448"/>
    </source>
</evidence>
<feature type="transmembrane region" description="Helical" evidence="17">
    <location>
        <begin position="224"/>
        <end position="244"/>
    </location>
</feature>
<sequence>MLLSILASAWSITAAFSLHHSAWERVSVLSCATNLTQIPWDFESKHGFYSQLCGYEPAFGSWSHCIYEQLREVADESTFVKSLDYVNQCCSLAGGVSHSVTLEEYYLSLNNASHYKRRVPRSSNLKVRYPVAIGSTTRRRLNSAYHSFFTNLDNSNNYALSLLWYFLVIMGVAGLLTVPGVKPRLFKFPVVNRIRGKFFIPTLHKTHAAYLPYKWTTGLVPTKFESLLVLGFFLLHGFLLCYNYKIDPYNTIFKSHQLQWLRQVADRTGILSFAHLPLLVLFSTRNNILERLTGFKYTTFVVLHKWIGRNIVIDALLHGLAYTLCAEMTGSTEMFKQQTFWKVGVLAAYVSVFICMFSVGFLRRNYYETFLYFHIVLAILFFYCCWVHIKSFGWEKWIYASVACWILERLLRLKSILTFGIVTAKSELVSPDLFKILIPRPSNWSTQPTQHVFLYFLQPAIICWQSHPFTFIDLGKEILIVVRAKKGATQHVLTDLIRKGGRAQFKVLVEGPYGASSPLPRFQESLLLCGGSGIPGPLAYALKMAQPLASAPQRQNLHVVVINRGVEILEAYLDPLIRLQHLNIDLQINITGSKKKQKSSSATYHYGSTTTSTEENVTNKIQSLQEVINSAHFHYGRPNVNEIITKIISGSKSLAICCCGPPTFVDLTRNCVARIIETSERNNNSCMIEYFEEYQTW</sequence>
<proteinExistence type="inferred from homology"/>
<dbReference type="EMBL" id="BIMX01000017">
    <property type="protein sequence ID" value="GCF00357.1"/>
    <property type="molecule type" value="Genomic_DNA"/>
</dbReference>
<dbReference type="PROSITE" id="PS51384">
    <property type="entry name" value="FAD_FR"/>
    <property type="match status" value="1"/>
</dbReference>
<keyword evidence="7 17" id="KW-0812">Transmembrane</keyword>
<dbReference type="GO" id="GO:0006879">
    <property type="term" value="P:intracellular iron ion homeostasis"/>
    <property type="evidence" value="ECO:0007669"/>
    <property type="project" value="TreeGrafter"/>
</dbReference>
<dbReference type="Pfam" id="PF08030">
    <property type="entry name" value="NAD_binding_6"/>
    <property type="match status" value="1"/>
</dbReference>
<evidence type="ECO:0000256" key="11">
    <source>
        <dbReference type="ARBA" id="ARBA00022989"/>
    </source>
</evidence>
<dbReference type="GO" id="GO:0000293">
    <property type="term" value="F:ferric-chelate reductase activity"/>
    <property type="evidence" value="ECO:0007669"/>
    <property type="project" value="UniProtKB-ARBA"/>
</dbReference>
<keyword evidence="11 17" id="KW-1133">Transmembrane helix</keyword>
<dbReference type="InterPro" id="IPR051410">
    <property type="entry name" value="Ferric/Cupric_Reductase"/>
</dbReference>
<evidence type="ECO:0000256" key="12">
    <source>
        <dbReference type="ARBA" id="ARBA00023002"/>
    </source>
</evidence>
<organism evidence="20 21">
    <name type="scientific">Zygosaccharomyces mellis</name>
    <dbReference type="NCBI Taxonomy" id="42258"/>
    <lineage>
        <taxon>Eukaryota</taxon>
        <taxon>Fungi</taxon>
        <taxon>Dikarya</taxon>
        <taxon>Ascomycota</taxon>
        <taxon>Saccharomycotina</taxon>
        <taxon>Saccharomycetes</taxon>
        <taxon>Saccharomycetales</taxon>
        <taxon>Saccharomycetaceae</taxon>
        <taxon>Zygosaccharomyces</taxon>
    </lineage>
</organism>
<dbReference type="InterPro" id="IPR039261">
    <property type="entry name" value="FNR_nucleotide-bd"/>
</dbReference>
<feature type="transmembrane region" description="Helical" evidence="17">
    <location>
        <begin position="343"/>
        <end position="363"/>
    </location>
</feature>
<keyword evidence="16" id="KW-0325">Glycoprotein</keyword>
<evidence type="ECO:0000256" key="7">
    <source>
        <dbReference type="ARBA" id="ARBA00022692"/>
    </source>
</evidence>
<evidence type="ECO:0000256" key="9">
    <source>
        <dbReference type="ARBA" id="ARBA00022857"/>
    </source>
</evidence>
<evidence type="ECO:0000256" key="1">
    <source>
        <dbReference type="ARBA" id="ARBA00001974"/>
    </source>
</evidence>
<gene>
    <name evidence="20" type="ORF">ZYGM_002871</name>
</gene>
<feature type="domain" description="FAD-binding FR-type" evidence="19">
    <location>
        <begin position="415"/>
        <end position="519"/>
    </location>
</feature>
<evidence type="ECO:0000256" key="16">
    <source>
        <dbReference type="ARBA" id="ARBA00023180"/>
    </source>
</evidence>
<dbReference type="SFLD" id="SFLDS00052">
    <property type="entry name" value="Ferric_Reductase_Domain"/>
    <property type="match status" value="1"/>
</dbReference>
<keyword evidence="9" id="KW-0521">NADP</keyword>
<keyword evidence="4" id="KW-0813">Transport</keyword>
<feature type="transmembrane region" description="Helical" evidence="17">
    <location>
        <begin position="158"/>
        <end position="178"/>
    </location>
</feature>
<evidence type="ECO:0000259" key="19">
    <source>
        <dbReference type="PROSITE" id="PS51384"/>
    </source>
</evidence>
<dbReference type="SFLD" id="SFLDG01168">
    <property type="entry name" value="Ferric_reductase_subgroup_(FRE"/>
    <property type="match status" value="1"/>
</dbReference>
<evidence type="ECO:0000256" key="10">
    <source>
        <dbReference type="ARBA" id="ARBA00022982"/>
    </source>
</evidence>
<keyword evidence="6" id="KW-0285">Flavoprotein</keyword>
<evidence type="ECO:0000313" key="21">
    <source>
        <dbReference type="Proteomes" id="UP000301737"/>
    </source>
</evidence>
<evidence type="ECO:0000256" key="2">
    <source>
        <dbReference type="ARBA" id="ARBA00004141"/>
    </source>
</evidence>
<dbReference type="PANTHER" id="PTHR32361:SF9">
    <property type="entry name" value="FERRIC REDUCTASE TRANSMEMBRANE COMPONENT 3-RELATED"/>
    <property type="match status" value="1"/>
</dbReference>
<keyword evidence="10" id="KW-0249">Electron transport</keyword>
<evidence type="ECO:0000313" key="20">
    <source>
        <dbReference type="EMBL" id="GCF00357.1"/>
    </source>
</evidence>
<evidence type="ECO:0000256" key="6">
    <source>
        <dbReference type="ARBA" id="ARBA00022630"/>
    </source>
</evidence>
<dbReference type="PANTHER" id="PTHR32361">
    <property type="entry name" value="FERRIC/CUPRIC REDUCTASE TRANSMEMBRANE COMPONENT"/>
    <property type="match status" value="1"/>
</dbReference>
<keyword evidence="15 17" id="KW-0472">Membrane</keyword>
<dbReference type="InterPro" id="IPR017927">
    <property type="entry name" value="FAD-bd_FR_type"/>
</dbReference>
<feature type="signal peptide" evidence="18">
    <location>
        <begin position="1"/>
        <end position="15"/>
    </location>
</feature>
<dbReference type="InterPro" id="IPR013121">
    <property type="entry name" value="Fe_red_NAD-bd_6"/>
</dbReference>
<comment type="cofactor">
    <cofactor evidence="1">
        <name>FAD</name>
        <dbReference type="ChEBI" id="CHEBI:57692"/>
    </cofactor>
</comment>
<dbReference type="Pfam" id="PF08022">
    <property type="entry name" value="FAD_binding_8"/>
    <property type="match status" value="1"/>
</dbReference>
<comment type="subcellular location">
    <subcellularLocation>
        <location evidence="2">Membrane</location>
        <topology evidence="2">Multi-pass membrane protein</topology>
    </subcellularLocation>
</comment>